<reference evidence="2 3" key="1">
    <citation type="submission" date="2016-10" db="EMBL/GenBank/DDBJ databases">
        <authorList>
            <person name="de Groot N.N."/>
        </authorList>
    </citation>
    <scope>NUCLEOTIDE SEQUENCE [LARGE SCALE GENOMIC DNA]</scope>
    <source>
        <strain evidence="2 3">CGMCC 1.11156</strain>
    </source>
</reference>
<keyword evidence="3" id="KW-1185">Reference proteome</keyword>
<gene>
    <name evidence="2" type="ORF">SAMN05216561_104158</name>
</gene>
<evidence type="ECO:0000256" key="1">
    <source>
        <dbReference type="SAM" id="Phobius"/>
    </source>
</evidence>
<feature type="transmembrane region" description="Helical" evidence="1">
    <location>
        <begin position="79"/>
        <end position="103"/>
    </location>
</feature>
<organism evidence="2 3">
    <name type="scientific">Nocardioides psychrotolerans</name>
    <dbReference type="NCBI Taxonomy" id="1005945"/>
    <lineage>
        <taxon>Bacteria</taxon>
        <taxon>Bacillati</taxon>
        <taxon>Actinomycetota</taxon>
        <taxon>Actinomycetes</taxon>
        <taxon>Propionibacteriales</taxon>
        <taxon>Nocardioidaceae</taxon>
        <taxon>Nocardioides</taxon>
    </lineage>
</organism>
<proteinExistence type="predicted"/>
<keyword evidence="1" id="KW-0812">Transmembrane</keyword>
<feature type="transmembrane region" description="Helical" evidence="1">
    <location>
        <begin position="20"/>
        <end position="41"/>
    </location>
</feature>
<name>A0A1I3F1A9_9ACTN</name>
<accession>A0A1I3F1A9</accession>
<sequence>MMTTEAPRTGQVDRDSGVSVLLGAAASALVLGLLASVVGAFTSGSEAALGALVGTVLVVGILGFGSFVVNVVAGLVPTLALMVAMTTYVLQVVLMGLVFAVLSGSDLLDTTLDRGWLAGAVIGGTAIWLVSQVLLATRRRIPVYELPTEGGAR</sequence>
<feature type="transmembrane region" description="Helical" evidence="1">
    <location>
        <begin position="47"/>
        <end position="72"/>
    </location>
</feature>
<feature type="transmembrane region" description="Helical" evidence="1">
    <location>
        <begin position="115"/>
        <end position="136"/>
    </location>
</feature>
<dbReference type="STRING" id="1005945.SAMN05216561_104158"/>
<keyword evidence="1" id="KW-0472">Membrane</keyword>
<dbReference type="Proteomes" id="UP000198649">
    <property type="component" value="Unassembled WGS sequence"/>
</dbReference>
<keyword evidence="1" id="KW-1133">Transmembrane helix</keyword>
<evidence type="ECO:0000313" key="3">
    <source>
        <dbReference type="Proteomes" id="UP000198649"/>
    </source>
</evidence>
<evidence type="ECO:0000313" key="2">
    <source>
        <dbReference type="EMBL" id="SFI04561.1"/>
    </source>
</evidence>
<dbReference type="EMBL" id="FOQG01000004">
    <property type="protein sequence ID" value="SFI04561.1"/>
    <property type="molecule type" value="Genomic_DNA"/>
</dbReference>
<dbReference type="AlphaFoldDB" id="A0A1I3F1A9"/>
<protein>
    <submittedName>
        <fullName evidence="2">ATP synthase protein I</fullName>
    </submittedName>
</protein>